<dbReference type="PANTHER" id="PTHR32096">
    <property type="entry name" value="WRKY TRANSCRIPTION FACTOR 30-RELATED-RELATED"/>
    <property type="match status" value="1"/>
</dbReference>
<dbReference type="Pfam" id="PF03106">
    <property type="entry name" value="WRKY"/>
    <property type="match status" value="1"/>
</dbReference>
<evidence type="ECO:0000256" key="3">
    <source>
        <dbReference type="ARBA" id="ARBA00023125"/>
    </source>
</evidence>
<keyword evidence="3" id="KW-0238">DNA-binding</keyword>
<accession>A0AAE0B174</accession>
<feature type="domain" description="WRKY" evidence="7">
    <location>
        <begin position="162"/>
        <end position="228"/>
    </location>
</feature>
<keyword evidence="5" id="KW-0539">Nucleus</keyword>
<organism evidence="8 9">
    <name type="scientific">Dipteronia sinensis</name>
    <dbReference type="NCBI Taxonomy" id="43782"/>
    <lineage>
        <taxon>Eukaryota</taxon>
        <taxon>Viridiplantae</taxon>
        <taxon>Streptophyta</taxon>
        <taxon>Embryophyta</taxon>
        <taxon>Tracheophyta</taxon>
        <taxon>Spermatophyta</taxon>
        <taxon>Magnoliopsida</taxon>
        <taxon>eudicotyledons</taxon>
        <taxon>Gunneridae</taxon>
        <taxon>Pentapetalae</taxon>
        <taxon>rosids</taxon>
        <taxon>malvids</taxon>
        <taxon>Sapindales</taxon>
        <taxon>Sapindaceae</taxon>
        <taxon>Hippocastanoideae</taxon>
        <taxon>Acereae</taxon>
        <taxon>Dipteronia</taxon>
    </lineage>
</organism>
<keyword evidence="4" id="KW-0804">Transcription</keyword>
<dbReference type="AlphaFoldDB" id="A0AAE0B174"/>
<sequence>MMMSDHQSSFVCMDSWDLQAIVGSGCNSTSVMDNHWPASSSCFAPNLMSLDHHNEQDGLFGFPDICETTTILDELEELYKPFYPQTTILTTTTSISVPCTTTSTEQVVKKPKKKLLRKKQQPADLCSSSTSGDSTDSTDRETKPRKGRKNQHKRVVVQQAVTADSLSSDLWAWRKYGQKPIKGSPYPRSYYRCSSSKGCLARKQVEISRSDPGINIITYSAEHNHALPTRRSSLAGSTRNKSSLQRGPSTKIISEVPLQPTTTASNINLVTSIEDQELIQLQDHDQDMIKQEEELQVLFEDIGEENEIVMPDIVFSDELFPSFEDFEGLLFGQFHNNFDHIR</sequence>
<feature type="region of interest" description="Disordered" evidence="6">
    <location>
        <begin position="111"/>
        <end position="155"/>
    </location>
</feature>
<dbReference type="SMART" id="SM00774">
    <property type="entry name" value="WRKY"/>
    <property type="match status" value="1"/>
</dbReference>
<keyword evidence="2" id="KW-0805">Transcription regulation</keyword>
<dbReference type="SUPFAM" id="SSF118290">
    <property type="entry name" value="WRKY DNA-binding domain"/>
    <property type="match status" value="1"/>
</dbReference>
<evidence type="ECO:0000256" key="2">
    <source>
        <dbReference type="ARBA" id="ARBA00023015"/>
    </source>
</evidence>
<gene>
    <name evidence="8" type="ORF">Dsin_007758</name>
</gene>
<protein>
    <recommendedName>
        <fullName evidence="7">WRKY domain-containing protein</fullName>
    </recommendedName>
</protein>
<dbReference type="GO" id="GO:0003700">
    <property type="term" value="F:DNA-binding transcription factor activity"/>
    <property type="evidence" value="ECO:0007669"/>
    <property type="project" value="InterPro"/>
</dbReference>
<dbReference type="InterPro" id="IPR036576">
    <property type="entry name" value="WRKY_dom_sf"/>
</dbReference>
<dbReference type="Proteomes" id="UP001281410">
    <property type="component" value="Unassembled WGS sequence"/>
</dbReference>
<dbReference type="Gene3D" id="2.20.25.80">
    <property type="entry name" value="WRKY domain"/>
    <property type="match status" value="1"/>
</dbReference>
<evidence type="ECO:0000313" key="9">
    <source>
        <dbReference type="Proteomes" id="UP001281410"/>
    </source>
</evidence>
<evidence type="ECO:0000256" key="5">
    <source>
        <dbReference type="ARBA" id="ARBA00023242"/>
    </source>
</evidence>
<dbReference type="InterPro" id="IPR003657">
    <property type="entry name" value="WRKY_dom"/>
</dbReference>
<dbReference type="PANTHER" id="PTHR32096:SF127">
    <property type="entry name" value="WRKY DOMAIN-CONTAINING PROTEIN"/>
    <property type="match status" value="1"/>
</dbReference>
<comment type="caution">
    <text evidence="8">The sequence shown here is derived from an EMBL/GenBank/DDBJ whole genome shotgun (WGS) entry which is preliminary data.</text>
</comment>
<feature type="compositionally biased region" description="Basic residues" evidence="6">
    <location>
        <begin position="111"/>
        <end position="120"/>
    </location>
</feature>
<keyword evidence="9" id="KW-1185">Reference proteome</keyword>
<reference evidence="8" key="1">
    <citation type="journal article" date="2023" name="Plant J.">
        <title>Genome sequences and population genomics provide insights into the demographic history, inbreeding, and mutation load of two 'living fossil' tree species of Dipteronia.</title>
        <authorList>
            <person name="Feng Y."/>
            <person name="Comes H.P."/>
            <person name="Chen J."/>
            <person name="Zhu S."/>
            <person name="Lu R."/>
            <person name="Zhang X."/>
            <person name="Li P."/>
            <person name="Qiu J."/>
            <person name="Olsen K.M."/>
            <person name="Qiu Y."/>
        </authorList>
    </citation>
    <scope>NUCLEOTIDE SEQUENCE</scope>
    <source>
        <strain evidence="8">NBL</strain>
    </source>
</reference>
<evidence type="ECO:0000256" key="4">
    <source>
        <dbReference type="ARBA" id="ARBA00023163"/>
    </source>
</evidence>
<dbReference type="GO" id="GO:0000976">
    <property type="term" value="F:transcription cis-regulatory region binding"/>
    <property type="evidence" value="ECO:0007669"/>
    <property type="project" value="TreeGrafter"/>
</dbReference>
<proteinExistence type="predicted"/>
<evidence type="ECO:0000259" key="7">
    <source>
        <dbReference type="PROSITE" id="PS50811"/>
    </source>
</evidence>
<comment type="subcellular location">
    <subcellularLocation>
        <location evidence="1">Nucleus</location>
    </subcellularLocation>
</comment>
<name>A0AAE0B174_9ROSI</name>
<dbReference type="InterPro" id="IPR044810">
    <property type="entry name" value="WRKY_plant"/>
</dbReference>
<dbReference type="GO" id="GO:0005634">
    <property type="term" value="C:nucleus"/>
    <property type="evidence" value="ECO:0007669"/>
    <property type="project" value="UniProtKB-SubCell"/>
</dbReference>
<dbReference type="PROSITE" id="PS50811">
    <property type="entry name" value="WRKY"/>
    <property type="match status" value="1"/>
</dbReference>
<feature type="compositionally biased region" description="Basic residues" evidence="6">
    <location>
        <begin position="145"/>
        <end position="155"/>
    </location>
</feature>
<evidence type="ECO:0000256" key="1">
    <source>
        <dbReference type="ARBA" id="ARBA00004123"/>
    </source>
</evidence>
<evidence type="ECO:0000313" key="8">
    <source>
        <dbReference type="EMBL" id="KAK3227896.1"/>
    </source>
</evidence>
<evidence type="ECO:0000256" key="6">
    <source>
        <dbReference type="SAM" id="MobiDB-lite"/>
    </source>
</evidence>
<dbReference type="EMBL" id="JANJYJ010000002">
    <property type="protein sequence ID" value="KAK3227896.1"/>
    <property type="molecule type" value="Genomic_DNA"/>
</dbReference>